<evidence type="ECO:0000313" key="1">
    <source>
        <dbReference type="EMBL" id="OWK34775.1"/>
    </source>
</evidence>
<dbReference type="PANTHER" id="PTHR30441">
    <property type="entry name" value="DUF748 DOMAIN-CONTAINING PROTEIN"/>
    <property type="match status" value="1"/>
</dbReference>
<dbReference type="PANTHER" id="PTHR30441:SF8">
    <property type="entry name" value="DUF748 DOMAIN-CONTAINING PROTEIN"/>
    <property type="match status" value="1"/>
</dbReference>
<organism evidence="1 2">
    <name type="scientific">Fimbriiglobus ruber</name>
    <dbReference type="NCBI Taxonomy" id="1908690"/>
    <lineage>
        <taxon>Bacteria</taxon>
        <taxon>Pseudomonadati</taxon>
        <taxon>Planctomycetota</taxon>
        <taxon>Planctomycetia</taxon>
        <taxon>Gemmatales</taxon>
        <taxon>Gemmataceae</taxon>
        <taxon>Fimbriiglobus</taxon>
    </lineage>
</organism>
<dbReference type="GO" id="GO:0005886">
    <property type="term" value="C:plasma membrane"/>
    <property type="evidence" value="ECO:0007669"/>
    <property type="project" value="TreeGrafter"/>
</dbReference>
<dbReference type="InterPro" id="IPR052894">
    <property type="entry name" value="AsmA-related"/>
</dbReference>
<evidence type="ECO:0000313" key="2">
    <source>
        <dbReference type="Proteomes" id="UP000214646"/>
    </source>
</evidence>
<comment type="caution">
    <text evidence="1">The sequence shown here is derived from an EMBL/GenBank/DDBJ whole genome shotgun (WGS) entry which is preliminary data.</text>
</comment>
<dbReference type="GO" id="GO:0090313">
    <property type="term" value="P:regulation of protein targeting to membrane"/>
    <property type="evidence" value="ECO:0007669"/>
    <property type="project" value="TreeGrafter"/>
</dbReference>
<dbReference type="EMBL" id="NIDE01000019">
    <property type="protein sequence ID" value="OWK34775.1"/>
    <property type="molecule type" value="Genomic_DNA"/>
</dbReference>
<reference evidence="2" key="1">
    <citation type="submission" date="2017-06" db="EMBL/GenBank/DDBJ databases">
        <title>Genome analysis of Fimbriiglobus ruber SP5, the first member of the order Planctomycetales with confirmed chitinolytic capability.</title>
        <authorList>
            <person name="Ravin N.V."/>
            <person name="Rakitin A.L."/>
            <person name="Ivanova A.A."/>
            <person name="Beletsky A.V."/>
            <person name="Kulichevskaya I.S."/>
            <person name="Mardanov A.V."/>
            <person name="Dedysh S.N."/>
        </authorList>
    </citation>
    <scope>NUCLEOTIDE SEQUENCE [LARGE SCALE GENOMIC DNA]</scope>
    <source>
        <strain evidence="2">SP5</strain>
    </source>
</reference>
<name>A0A225DEF2_9BACT</name>
<gene>
    <name evidence="1" type="ORF">FRUB_09617</name>
</gene>
<dbReference type="Proteomes" id="UP000214646">
    <property type="component" value="Unassembled WGS sequence"/>
</dbReference>
<proteinExistence type="predicted"/>
<keyword evidence="2" id="KW-1185">Reference proteome</keyword>
<protein>
    <submittedName>
        <fullName evidence="1">Uncharacterized protein</fullName>
    </submittedName>
</protein>
<accession>A0A225DEF2</accession>
<sequence>MGGATANAAAPAQPIVTGTVGVDVSPLGLATGGAPQSVTVDNAKVTLHFDKDNNIIDQLPKPKSGNKGSKTPDIHVKGAAVHFVQEGKPDFHATGIDVKVIDSGEKYVVSGAVNDKLYGAWKIAGEWGSDGKAGAVNLDSDGPVHVTPDKLKALPFVPREVWDTVELDGTAPIKVKVGRDANEKWFWHIDADVSNTKTTIFPIDLALSDVSGKLAVDGAKVTITGMRGKAADGAITADANMDFGPMPARIEVKVGAKSLDVKKTPTSWGLASRVDEGRLNGSGDITLLLADGKVQPRGTGRAVIKGKLLGGDAEVEVYLEGDGQRLKFTDAPTKSSRRGNDTRTADPLAVAAMLTALLLQQPTPATAEKKTLIPEYVRANLKLKDVDIAELLKRANVDPGAKIAGKVTLELAAEIPTSNPRAVKLYRATGKVSTPTLQIEGLTLSGVTADAQLKDGVLTLTRLAADFPKGPDGKHSGFVGTATFGIDPRTNLTADLKLDNIPLDQVFAALPGYAGKAAGNLSGSFDLKIPGDKLSDLSTYVANGNLNSTGLMVFGQHADKVSVVLALKNGVAALTKAEIGIYKGTVAGEARVPLAGAEKGMVNVAVKNVDVAALGKDIGANAGLKLSGQINGNVTAEIPAGNPQAIKLYHGTAKVRTSTIEIEGLTLSGLVLDAQLNDGVLSLSRLAVDFPKGVDGKHAGLVGTAKFGIDPRTDLTANLSLDNLPLDQIFSAVPSLSGKAAGILSGAFDLKIPGDKLSDLSTYVMNGKLTSTGITLFGQHADRVSVVLALKNGLATLNKVEADIYKGTITGDGKIAVAGNEQGAVHITFKDVDAGAMSRAIPNSPVKMEGQFSGKLDGTLPSAQNFDATKITSQLDLEAPQLVVQGVPTSKLKGKIGYKPGAITYDLKGDAFGGTFDVDGTYPLTDEANKDKKDNNAAPAGADKQGAGTVKIEGIRLGRVGKALRMTSLDPLRGVVNLTLNYTLGANGPNGKGKLEIRGLAWGEGGTQTNILGDIIVTPAGVEIPALNGNVAGGNLRGNVRYDFGKPYRRYVSLVLENADAAALLLPFGVSGASGNISAKAQSSLGREINGAGTISAESAKIGGIDVTDLNIPISWSFAPGGGAQVNVTEARGTLARGRVTGKSELNWGESLQAKGSINFLNVNVSSLAESFGSSSHGVGRTTGKFEFSGTNIRSANDLTGTITAAFGEASVRELPVLANISPFLSPVQAFTKFQKGNLLARLGGGQVRIERLAMTSSAAKLFADGSVGLNGKLDLSVVYNTQTIGASAPVLNLVAKNIPAIGPIPVGLIVTVTEALSNRVVRLQIGGTTKDPTVRINPARLLGENAVRFFVGQFVPLPPPAE</sequence>